<dbReference type="GO" id="GO:0003877">
    <property type="term" value="F:ATP:ADP adenylyltransferase activity"/>
    <property type="evidence" value="ECO:0007669"/>
    <property type="project" value="InterPro"/>
</dbReference>
<dbReference type="EMBL" id="JAWRVG010000049">
    <property type="protein sequence ID" value="KAK4064138.1"/>
    <property type="molecule type" value="Genomic_DNA"/>
</dbReference>
<dbReference type="InterPro" id="IPR045759">
    <property type="entry name" value="Ap4A_phos1/2_N"/>
</dbReference>
<dbReference type="GO" id="GO:0009117">
    <property type="term" value="P:nucleotide metabolic process"/>
    <property type="evidence" value="ECO:0007669"/>
    <property type="project" value="InterPro"/>
</dbReference>
<dbReference type="GeneID" id="87923944"/>
<name>A0AAE1IZA3_9HYPO</name>
<evidence type="ECO:0008006" key="5">
    <source>
        <dbReference type="Google" id="ProtNLM"/>
    </source>
</evidence>
<evidence type="ECO:0000259" key="2">
    <source>
        <dbReference type="Pfam" id="PF19327"/>
    </source>
</evidence>
<dbReference type="Pfam" id="PF19327">
    <property type="entry name" value="Ap4A_phos_N"/>
    <property type="match status" value="1"/>
</dbReference>
<reference evidence="3" key="1">
    <citation type="submission" date="2023-11" db="EMBL/GenBank/DDBJ databases">
        <title>The genome sequences of three competitors of mushroom-forming fungi.</title>
        <authorList>
            <person name="Beijen E."/>
            <person name="Ohm R.A."/>
        </authorList>
    </citation>
    <scope>NUCLEOTIDE SEQUENCE</scope>
    <source>
        <strain evidence="3">CBS 100526</strain>
    </source>
</reference>
<organism evidence="3 4">
    <name type="scientific">Trichoderma aggressivum f. europaeum</name>
    <dbReference type="NCBI Taxonomy" id="173218"/>
    <lineage>
        <taxon>Eukaryota</taxon>
        <taxon>Fungi</taxon>
        <taxon>Dikarya</taxon>
        <taxon>Ascomycota</taxon>
        <taxon>Pezizomycotina</taxon>
        <taxon>Sordariomycetes</taxon>
        <taxon>Hypocreomycetidae</taxon>
        <taxon>Hypocreales</taxon>
        <taxon>Hypocreaceae</taxon>
        <taxon>Trichoderma</taxon>
    </lineage>
</organism>
<dbReference type="PANTHER" id="PTHR38420">
    <property type="entry name" value="AP-4-A PHOSPHORYLASE II"/>
    <property type="match status" value="1"/>
</dbReference>
<dbReference type="PANTHER" id="PTHR38420:SF1">
    <property type="entry name" value="PUTATIVE (AFU_ORTHOLOGUE AFUA_5G14690)-RELATED"/>
    <property type="match status" value="1"/>
</dbReference>
<dbReference type="InterPro" id="IPR009163">
    <property type="entry name" value="Ap4A_phos1/2"/>
</dbReference>
<feature type="domain" description="ATP adenylyltransferase C-terminal" evidence="1">
    <location>
        <begin position="195"/>
        <end position="309"/>
    </location>
</feature>
<dbReference type="InterPro" id="IPR036265">
    <property type="entry name" value="HIT-like_sf"/>
</dbReference>
<gene>
    <name evidence="3" type="ORF">Triagg1_9117</name>
</gene>
<proteinExistence type="predicted"/>
<dbReference type="RefSeq" id="XP_062751890.1">
    <property type="nucleotide sequence ID" value="XM_062904040.1"/>
</dbReference>
<sequence length="310" mass="34080">MDETLVLSKFDKLVNSGLVLYDQNQETVQHVDGEFEVSSGLSEEAGLLLNESTQFHFLLTSALAKKPMLRPPSSHKNPGLNGDRVDGSDISTKGFEIGPIGNAHFVIANKFCYARPHLMLLTCDGYRRQYEPLDEAGLEAAQTLLLSMSQDFVVFFNCGQDGGCSRLHKHMQLIPKPPNTFADFLDNEASSNSPPQVPFHWFYQRVDVANTDARELTKVYASLLQQATAVGQGLAEHANSALPGAACPHNFIMSKRWMIVIPRRRAGINKEAGANALGMLGVIAVATRAEMDNWIRLGLSESLRKLGVPK</sequence>
<feature type="domain" description="Ap4A phosphorylase 1/2 N-terminal" evidence="2">
    <location>
        <begin position="97"/>
        <end position="177"/>
    </location>
</feature>
<dbReference type="Pfam" id="PF09830">
    <property type="entry name" value="ATP_transf"/>
    <property type="match status" value="1"/>
</dbReference>
<evidence type="ECO:0000313" key="4">
    <source>
        <dbReference type="Proteomes" id="UP001273209"/>
    </source>
</evidence>
<dbReference type="AlphaFoldDB" id="A0AAE1IZA3"/>
<dbReference type="InterPro" id="IPR019200">
    <property type="entry name" value="ATP_adenylylTrfase_C"/>
</dbReference>
<keyword evidence="4" id="KW-1185">Reference proteome</keyword>
<dbReference type="Gene3D" id="3.30.428.70">
    <property type="match status" value="1"/>
</dbReference>
<comment type="caution">
    <text evidence="3">The sequence shown here is derived from an EMBL/GenBank/DDBJ whole genome shotgun (WGS) entry which is preliminary data.</text>
</comment>
<evidence type="ECO:0000259" key="1">
    <source>
        <dbReference type="Pfam" id="PF09830"/>
    </source>
</evidence>
<dbReference type="InterPro" id="IPR043171">
    <property type="entry name" value="Ap4A_phos1/2-like"/>
</dbReference>
<dbReference type="Proteomes" id="UP001273209">
    <property type="component" value="Unassembled WGS sequence"/>
</dbReference>
<accession>A0AAE1IZA3</accession>
<protein>
    <recommendedName>
        <fullName evidence="5">ATP adenylyltransferase</fullName>
    </recommendedName>
</protein>
<dbReference type="SUPFAM" id="SSF54197">
    <property type="entry name" value="HIT-like"/>
    <property type="match status" value="1"/>
</dbReference>
<evidence type="ECO:0000313" key="3">
    <source>
        <dbReference type="EMBL" id="KAK4064138.1"/>
    </source>
</evidence>
<dbReference type="GO" id="GO:0005524">
    <property type="term" value="F:ATP binding"/>
    <property type="evidence" value="ECO:0007669"/>
    <property type="project" value="InterPro"/>
</dbReference>